<feature type="signal peptide" evidence="2">
    <location>
        <begin position="1"/>
        <end position="21"/>
    </location>
</feature>
<dbReference type="RefSeq" id="WP_310138498.1">
    <property type="nucleotide sequence ID" value="NZ_JAVDTR010000004.1"/>
</dbReference>
<evidence type="ECO:0000256" key="1">
    <source>
        <dbReference type="SAM" id="MobiDB-lite"/>
    </source>
</evidence>
<dbReference type="Proteomes" id="UP001254832">
    <property type="component" value="Unassembled WGS sequence"/>
</dbReference>
<gene>
    <name evidence="3" type="ORF">J2W91_001855</name>
</gene>
<name>A0AAP5H292_PAEAM</name>
<comment type="caution">
    <text evidence="3">The sequence shown here is derived from an EMBL/GenBank/DDBJ whole genome shotgun (WGS) entry which is preliminary data.</text>
</comment>
<dbReference type="PROSITE" id="PS51257">
    <property type="entry name" value="PROKAR_LIPOPROTEIN"/>
    <property type="match status" value="1"/>
</dbReference>
<dbReference type="EMBL" id="JAVDTR010000004">
    <property type="protein sequence ID" value="MDR6723403.1"/>
    <property type="molecule type" value="Genomic_DNA"/>
</dbReference>
<reference evidence="3" key="1">
    <citation type="submission" date="2023-07" db="EMBL/GenBank/DDBJ databases">
        <title>Sorghum-associated microbial communities from plants grown in Nebraska, USA.</title>
        <authorList>
            <person name="Schachtman D."/>
        </authorList>
    </citation>
    <scope>NUCLEOTIDE SEQUENCE</scope>
    <source>
        <strain evidence="3">BE80</strain>
    </source>
</reference>
<feature type="region of interest" description="Disordered" evidence="1">
    <location>
        <begin position="25"/>
        <end position="101"/>
    </location>
</feature>
<evidence type="ECO:0000256" key="2">
    <source>
        <dbReference type="SAM" id="SignalP"/>
    </source>
</evidence>
<dbReference type="AlphaFoldDB" id="A0AAP5H292"/>
<proteinExistence type="predicted"/>
<feature type="compositionally biased region" description="Low complexity" evidence="1">
    <location>
        <begin position="47"/>
        <end position="61"/>
    </location>
</feature>
<organism evidence="3 4">
    <name type="scientific">Paenibacillus amylolyticus</name>
    <dbReference type="NCBI Taxonomy" id="1451"/>
    <lineage>
        <taxon>Bacteria</taxon>
        <taxon>Bacillati</taxon>
        <taxon>Bacillota</taxon>
        <taxon>Bacilli</taxon>
        <taxon>Bacillales</taxon>
        <taxon>Paenibacillaceae</taxon>
        <taxon>Paenibacillus</taxon>
    </lineage>
</organism>
<feature type="compositionally biased region" description="Polar residues" evidence="1">
    <location>
        <begin position="25"/>
        <end position="46"/>
    </location>
</feature>
<accession>A0AAP5H292</accession>
<feature type="chain" id="PRO_5042905087" evidence="2">
    <location>
        <begin position="22"/>
        <end position="198"/>
    </location>
</feature>
<evidence type="ECO:0000313" key="4">
    <source>
        <dbReference type="Proteomes" id="UP001254832"/>
    </source>
</evidence>
<protein>
    <submittedName>
        <fullName evidence="3">CheY-like chemotaxis protein</fullName>
    </submittedName>
</protein>
<evidence type="ECO:0000313" key="3">
    <source>
        <dbReference type="EMBL" id="MDR6723403.1"/>
    </source>
</evidence>
<sequence length="198" mass="21032">MKLPQKHLMMCAAVAMVIALSACSGRTGQPAQDTGQVNSESSESTGEVNNDANNEATTAEVSSPDGTAEIVDTDEETNSEAGGDNAAAEGTQELPDVLPTDFPMPDDAHIQLANSGDNDGKKTAMVIYTTEQDMKTVSKMYKDYFEAKKLTDAGQTLDDKNIIIQGTDPETKHQWSLIGGALASKEGTIELTLTWAES</sequence>
<keyword evidence="2" id="KW-0732">Signal</keyword>